<dbReference type="Proteomes" id="UP000008130">
    <property type="component" value="Chromosome"/>
</dbReference>
<keyword evidence="4" id="KW-0804">Transcription</keyword>
<sequence length="318" mass="34922">MPAPRFSLRQLHYFVTVAELGSIRDASSLLNVSQTALSQALSELEREIGTTLLHRRRAIGANLTSAGTMLLGRARAVLDAAGDFEAAAQNWEHELAGRLGVSCYSTLSPFLAARLLGRFREEHPMVRIDFRDSSAERMAADLRQGRCELGLTYEIGLDDDICRERLYWVRPHLILPAVHPLASRTEIALEDVVDEPLILYDVPPAAANTLGMFARLGLTPRISYRTENFELVRSLVGGGFGYSLLLQQPSADVAHDGSSVVRRPISSDTGAFAIVIAWSDTVRLSKKAEVFKAFCKSVLAGGHRPEVKENSASGYETR</sequence>
<dbReference type="eggNOG" id="COG0583">
    <property type="taxonomic scope" value="Bacteria"/>
</dbReference>
<organism evidence="6 7">
    <name type="scientific">Polymorphum gilvum (strain LMG 25793 / CGMCC 1.9160 / SL003B-26A1)</name>
    <dbReference type="NCBI Taxonomy" id="991905"/>
    <lineage>
        <taxon>Bacteria</taxon>
        <taxon>Pseudomonadati</taxon>
        <taxon>Pseudomonadota</taxon>
        <taxon>Alphaproteobacteria</taxon>
        <taxon>Rhodobacterales</taxon>
        <taxon>Paracoccaceae</taxon>
        <taxon>Polymorphum</taxon>
    </lineage>
</organism>
<dbReference type="InterPro" id="IPR036388">
    <property type="entry name" value="WH-like_DNA-bd_sf"/>
</dbReference>
<dbReference type="InterPro" id="IPR005119">
    <property type="entry name" value="LysR_subst-bd"/>
</dbReference>
<dbReference type="PANTHER" id="PTHR30346">
    <property type="entry name" value="TRANSCRIPTIONAL DUAL REGULATOR HCAR-RELATED"/>
    <property type="match status" value="1"/>
</dbReference>
<dbReference type="KEGG" id="pgv:SL003B_3179"/>
<dbReference type="AlphaFoldDB" id="F2IXH8"/>
<reference evidence="6" key="1">
    <citation type="journal article" date="2011" name="J. Bacteriol.">
        <title>Complete genome sequence of Polymorphum gilvum SL003B-26A1T, a crude oil-degrading bacterium from oil-polluted saline soil.</title>
        <authorList>
            <person name="Li S.G."/>
            <person name="Tang Y.Q."/>
            <person name="Nie Y."/>
            <person name="Cai M."/>
            <person name="Wu X.L."/>
        </authorList>
    </citation>
    <scope>NUCLEOTIDE SEQUENCE [LARGE SCALE GENOMIC DNA]</scope>
    <source>
        <strain evidence="6">SL003B-26A1</strain>
    </source>
</reference>
<dbReference type="GO" id="GO:0003700">
    <property type="term" value="F:DNA-binding transcription factor activity"/>
    <property type="evidence" value="ECO:0007669"/>
    <property type="project" value="InterPro"/>
</dbReference>
<dbReference type="SUPFAM" id="SSF46785">
    <property type="entry name" value="Winged helix' DNA-binding domain"/>
    <property type="match status" value="1"/>
</dbReference>
<evidence type="ECO:0000313" key="6">
    <source>
        <dbReference type="EMBL" id="ADZ71601.1"/>
    </source>
</evidence>
<dbReference type="SUPFAM" id="SSF53850">
    <property type="entry name" value="Periplasmic binding protein-like II"/>
    <property type="match status" value="1"/>
</dbReference>
<dbReference type="OrthoDB" id="8679465at2"/>
<evidence type="ECO:0000256" key="2">
    <source>
        <dbReference type="ARBA" id="ARBA00023015"/>
    </source>
</evidence>
<dbReference type="InterPro" id="IPR036390">
    <property type="entry name" value="WH_DNA-bd_sf"/>
</dbReference>
<protein>
    <submittedName>
        <fullName evidence="6">LysR family transcriptional regulator</fullName>
    </submittedName>
</protein>
<dbReference type="Pfam" id="PF03466">
    <property type="entry name" value="LysR_substrate"/>
    <property type="match status" value="1"/>
</dbReference>
<evidence type="ECO:0000256" key="1">
    <source>
        <dbReference type="ARBA" id="ARBA00009437"/>
    </source>
</evidence>
<dbReference type="RefSeq" id="WP_013653912.1">
    <property type="nucleotide sequence ID" value="NC_015259.1"/>
</dbReference>
<evidence type="ECO:0000256" key="3">
    <source>
        <dbReference type="ARBA" id="ARBA00023125"/>
    </source>
</evidence>
<dbReference type="Pfam" id="PF00126">
    <property type="entry name" value="HTH_1"/>
    <property type="match status" value="1"/>
</dbReference>
<dbReference type="GO" id="GO:0032993">
    <property type="term" value="C:protein-DNA complex"/>
    <property type="evidence" value="ECO:0007669"/>
    <property type="project" value="TreeGrafter"/>
</dbReference>
<dbReference type="PROSITE" id="PS50931">
    <property type="entry name" value="HTH_LYSR"/>
    <property type="match status" value="1"/>
</dbReference>
<gene>
    <name evidence="6" type="ordered locus">SL003B_3179</name>
</gene>
<proteinExistence type="inferred from homology"/>
<evidence type="ECO:0000256" key="4">
    <source>
        <dbReference type="ARBA" id="ARBA00023163"/>
    </source>
</evidence>
<dbReference type="EMBL" id="CP002568">
    <property type="protein sequence ID" value="ADZ71601.1"/>
    <property type="molecule type" value="Genomic_DNA"/>
</dbReference>
<dbReference type="InterPro" id="IPR000847">
    <property type="entry name" value="LysR_HTH_N"/>
</dbReference>
<keyword evidence="3" id="KW-0238">DNA-binding</keyword>
<feature type="domain" description="HTH lysR-type" evidence="5">
    <location>
        <begin position="6"/>
        <end position="64"/>
    </location>
</feature>
<dbReference type="PANTHER" id="PTHR30346:SF0">
    <property type="entry name" value="HCA OPERON TRANSCRIPTIONAL ACTIVATOR HCAR"/>
    <property type="match status" value="1"/>
</dbReference>
<evidence type="ECO:0000259" key="5">
    <source>
        <dbReference type="PROSITE" id="PS50931"/>
    </source>
</evidence>
<dbReference type="PRINTS" id="PR00039">
    <property type="entry name" value="HTHLYSR"/>
</dbReference>
<keyword evidence="7" id="KW-1185">Reference proteome</keyword>
<keyword evidence="2" id="KW-0805">Transcription regulation</keyword>
<dbReference type="HOGENOM" id="CLU_039613_6_4_5"/>
<evidence type="ECO:0000313" key="7">
    <source>
        <dbReference type="Proteomes" id="UP000008130"/>
    </source>
</evidence>
<dbReference type="GO" id="GO:0003677">
    <property type="term" value="F:DNA binding"/>
    <property type="evidence" value="ECO:0007669"/>
    <property type="project" value="UniProtKB-KW"/>
</dbReference>
<name>F2IXH8_POLGS</name>
<accession>F2IXH8</accession>
<dbReference type="STRING" id="991905.SL003B_3179"/>
<dbReference type="Gene3D" id="1.10.10.10">
    <property type="entry name" value="Winged helix-like DNA-binding domain superfamily/Winged helix DNA-binding domain"/>
    <property type="match status" value="1"/>
</dbReference>
<comment type="similarity">
    <text evidence="1">Belongs to the LysR transcriptional regulatory family.</text>
</comment>
<dbReference type="Gene3D" id="3.40.190.10">
    <property type="entry name" value="Periplasmic binding protein-like II"/>
    <property type="match status" value="2"/>
</dbReference>